<protein>
    <submittedName>
        <fullName evidence="2">Bifunctional polynucleotide phosphatase/kinase</fullName>
    </submittedName>
</protein>
<feature type="compositionally biased region" description="Polar residues" evidence="1">
    <location>
        <begin position="31"/>
        <end position="42"/>
    </location>
</feature>
<gene>
    <name evidence="2" type="primary">PNKP</name>
    <name evidence="2" type="ORF">TSPGSL018_16295</name>
</gene>
<evidence type="ECO:0000313" key="2">
    <source>
        <dbReference type="EMBL" id="JAC65319.1"/>
    </source>
</evidence>
<dbReference type="EMBL" id="GBEZ01021427">
    <property type="protein sequence ID" value="JAC65319.1"/>
    <property type="molecule type" value="Transcribed_RNA"/>
</dbReference>
<dbReference type="SUPFAM" id="SSF56784">
    <property type="entry name" value="HAD-like"/>
    <property type="match status" value="1"/>
</dbReference>
<dbReference type="InterPro" id="IPR013954">
    <property type="entry name" value="PNK3P"/>
</dbReference>
<evidence type="ECO:0000256" key="1">
    <source>
        <dbReference type="SAM" id="MobiDB-lite"/>
    </source>
</evidence>
<dbReference type="InterPro" id="IPR036412">
    <property type="entry name" value="HAD-like_sf"/>
</dbReference>
<dbReference type="GO" id="GO:0046404">
    <property type="term" value="F:ATP-dependent polydeoxyribonucleotide 5'-hydroxyl-kinase activity"/>
    <property type="evidence" value="ECO:0007669"/>
    <property type="project" value="TreeGrafter"/>
</dbReference>
<dbReference type="InterPro" id="IPR023214">
    <property type="entry name" value="HAD_sf"/>
</dbReference>
<dbReference type="AlphaFoldDB" id="A0A061R3I9"/>
<feature type="region of interest" description="Disordered" evidence="1">
    <location>
        <begin position="356"/>
        <end position="379"/>
    </location>
</feature>
<accession>A0A061R3I9</accession>
<keyword evidence="2" id="KW-0808">Transferase</keyword>
<dbReference type="PANTHER" id="PTHR12083">
    <property type="entry name" value="BIFUNCTIONAL POLYNUCLEOTIDE PHOSPHATASE/KINASE"/>
    <property type="match status" value="1"/>
</dbReference>
<sequence>MGSKRNQSEAGNSVGDQEKSLKKQKQVPGKSANSLKGKTIKQSSKEMKPMDAQTAGWEVMSPSLIFRKLDVPGSEKIAAFDLDGTIVATDSGRDLPVNSSDWRLYNPDVPNKMKRCLDEGFSLVIFSNQGTIKSALDGKAASNSKNRVDQILLKIGLPVQVFFATQKDEYRKPNTGMWEFMVSHCNCGLQPDLSKSFYVGDFAGRSNDKADSDREFARRVGIKFLTPEEFFGCARGLVPLPLPFAWSWTASAAAKAFAGCRNVRGREGRPVFSACSVFLLSPRRLPAACCLLLFSLGPAGTDAPGCPPAHPAVSRRSPSGEAGCGLPQLGSAWPQAFGAGRVFWGKCKGCRCPAGDGAAPPGKGRGFPGKRPGQGGQGH</sequence>
<name>A0A061R3I9_9CHLO</name>
<dbReference type="GO" id="GO:0003690">
    <property type="term" value="F:double-stranded DNA binding"/>
    <property type="evidence" value="ECO:0007669"/>
    <property type="project" value="TreeGrafter"/>
</dbReference>
<organism evidence="2">
    <name type="scientific">Tetraselmis sp. GSL018</name>
    <dbReference type="NCBI Taxonomy" id="582737"/>
    <lineage>
        <taxon>Eukaryota</taxon>
        <taxon>Viridiplantae</taxon>
        <taxon>Chlorophyta</taxon>
        <taxon>core chlorophytes</taxon>
        <taxon>Chlorodendrophyceae</taxon>
        <taxon>Chlorodendrales</taxon>
        <taxon>Chlorodendraceae</taxon>
        <taxon>Tetraselmis</taxon>
    </lineage>
</organism>
<dbReference type="Gene3D" id="3.40.50.1000">
    <property type="entry name" value="HAD superfamily/HAD-like"/>
    <property type="match status" value="1"/>
</dbReference>
<dbReference type="InterPro" id="IPR006551">
    <property type="entry name" value="Polynucleotide_phosphatase"/>
</dbReference>
<dbReference type="GO" id="GO:0046403">
    <property type="term" value="F:polynucleotide 3'-phosphatase activity"/>
    <property type="evidence" value="ECO:0007669"/>
    <property type="project" value="TreeGrafter"/>
</dbReference>
<proteinExistence type="predicted"/>
<dbReference type="Pfam" id="PF08645">
    <property type="entry name" value="PNK3P"/>
    <property type="match status" value="1"/>
</dbReference>
<dbReference type="PANTHER" id="PTHR12083:SF9">
    <property type="entry name" value="BIFUNCTIONAL POLYNUCLEOTIDE PHOSPHATASE_KINASE"/>
    <property type="match status" value="1"/>
</dbReference>
<feature type="compositionally biased region" description="Polar residues" evidence="1">
    <location>
        <begin position="1"/>
        <end position="15"/>
    </location>
</feature>
<feature type="compositionally biased region" description="Gly residues" evidence="1">
    <location>
        <begin position="363"/>
        <end position="379"/>
    </location>
</feature>
<dbReference type="NCBIfam" id="TIGR01662">
    <property type="entry name" value="HAD-SF-IIIA"/>
    <property type="match status" value="1"/>
</dbReference>
<feature type="region of interest" description="Disordered" evidence="1">
    <location>
        <begin position="1"/>
        <end position="53"/>
    </location>
</feature>
<dbReference type="InterPro" id="IPR006549">
    <property type="entry name" value="HAD-SF_hydro_IIIA"/>
</dbReference>
<reference evidence="2" key="1">
    <citation type="submission" date="2014-05" db="EMBL/GenBank/DDBJ databases">
        <title>The transcriptome of the halophilic microalga Tetraselmis sp. GSL018 isolated from the Great Salt Lake, Utah.</title>
        <authorList>
            <person name="Jinkerson R.E."/>
            <person name="D'Adamo S."/>
            <person name="Posewitz M.C."/>
        </authorList>
    </citation>
    <scope>NUCLEOTIDE SEQUENCE</scope>
    <source>
        <strain evidence="2">GSL018</strain>
    </source>
</reference>
<keyword evidence="2" id="KW-0418">Kinase</keyword>
<dbReference type="GO" id="GO:0006281">
    <property type="term" value="P:DNA repair"/>
    <property type="evidence" value="ECO:0007669"/>
    <property type="project" value="TreeGrafter"/>
</dbReference>
<dbReference type="NCBIfam" id="TIGR01664">
    <property type="entry name" value="DNA-3'-Pase"/>
    <property type="match status" value="1"/>
</dbReference>